<reference evidence="2 3" key="1">
    <citation type="journal article" date="2020" name="BMC Genomics">
        <title>Intraspecific diversification of the crop wild relative Brassica cretica Lam. using demographic model selection.</title>
        <authorList>
            <person name="Kioukis A."/>
            <person name="Michalopoulou V.A."/>
            <person name="Briers L."/>
            <person name="Pirintsos S."/>
            <person name="Studholme D.J."/>
            <person name="Pavlidis P."/>
            <person name="Sarris P.F."/>
        </authorList>
    </citation>
    <scope>NUCLEOTIDE SEQUENCE [LARGE SCALE GENOMIC DNA]</scope>
    <source>
        <strain evidence="3">cv. PFS-1207/04</strain>
    </source>
</reference>
<gene>
    <name evidence="2" type="ORF">DY000_02029365</name>
</gene>
<evidence type="ECO:0000313" key="3">
    <source>
        <dbReference type="Proteomes" id="UP000266723"/>
    </source>
</evidence>
<keyword evidence="1" id="KW-1133">Transmembrane helix</keyword>
<keyword evidence="3" id="KW-1185">Reference proteome</keyword>
<protein>
    <submittedName>
        <fullName evidence="2">Uncharacterized protein</fullName>
    </submittedName>
</protein>
<keyword evidence="1" id="KW-0472">Membrane</keyword>
<keyword evidence="1" id="KW-0812">Transmembrane</keyword>
<sequence length="172" mass="19104">MRRNFSPVTLRRYSALGWAFLSGVAHFPLVVGRLLTLPARHLLDAVVGFCLWRPCHLLWWWSVGTWLRLTSSVDVDGGFTPGFPGFCLISSSLRSFCFKRSLPSLRSSVVEDESCGLELYHFQISSWRCSLNGACFRCVSGGNPISSSGDDVQVFEDGWLLCVARVPPLSSV</sequence>
<name>A0ABQ7DXR9_BRACR</name>
<proteinExistence type="predicted"/>
<feature type="transmembrane region" description="Helical" evidence="1">
    <location>
        <begin position="15"/>
        <end position="35"/>
    </location>
</feature>
<dbReference type="EMBL" id="QGKV02000649">
    <property type="protein sequence ID" value="KAF3582878.1"/>
    <property type="molecule type" value="Genomic_DNA"/>
</dbReference>
<evidence type="ECO:0000313" key="2">
    <source>
        <dbReference type="EMBL" id="KAF3582878.1"/>
    </source>
</evidence>
<dbReference type="Proteomes" id="UP000266723">
    <property type="component" value="Unassembled WGS sequence"/>
</dbReference>
<comment type="caution">
    <text evidence="2">The sequence shown here is derived from an EMBL/GenBank/DDBJ whole genome shotgun (WGS) entry which is preliminary data.</text>
</comment>
<evidence type="ECO:0000256" key="1">
    <source>
        <dbReference type="SAM" id="Phobius"/>
    </source>
</evidence>
<organism evidence="2 3">
    <name type="scientific">Brassica cretica</name>
    <name type="common">Mustard</name>
    <dbReference type="NCBI Taxonomy" id="69181"/>
    <lineage>
        <taxon>Eukaryota</taxon>
        <taxon>Viridiplantae</taxon>
        <taxon>Streptophyta</taxon>
        <taxon>Embryophyta</taxon>
        <taxon>Tracheophyta</taxon>
        <taxon>Spermatophyta</taxon>
        <taxon>Magnoliopsida</taxon>
        <taxon>eudicotyledons</taxon>
        <taxon>Gunneridae</taxon>
        <taxon>Pentapetalae</taxon>
        <taxon>rosids</taxon>
        <taxon>malvids</taxon>
        <taxon>Brassicales</taxon>
        <taxon>Brassicaceae</taxon>
        <taxon>Brassiceae</taxon>
        <taxon>Brassica</taxon>
    </lineage>
</organism>
<accession>A0ABQ7DXR9</accession>